<evidence type="ECO:0000256" key="1">
    <source>
        <dbReference type="SAM" id="MobiDB-lite"/>
    </source>
</evidence>
<feature type="region of interest" description="Disordered" evidence="1">
    <location>
        <begin position="40"/>
        <end position="99"/>
    </location>
</feature>
<protein>
    <submittedName>
        <fullName evidence="2">Uncharacterized protein</fullName>
    </submittedName>
</protein>
<reference evidence="2" key="1">
    <citation type="submission" date="2021-04" db="EMBL/GenBank/DDBJ databases">
        <title>Genomes of microviruses identified in yellow-bellied marmot fecal samples.</title>
        <authorList>
            <person name="Varsani A."/>
            <person name="Kraberger S."/>
            <person name="Chatterjee A."/>
            <person name="Richet C."/>
            <person name="Fontenele R.S."/>
            <person name="Schmidlin K."/>
            <person name="Blumstein D.T."/>
        </authorList>
    </citation>
    <scope>NUCLEOTIDE SEQUENCE</scope>
    <source>
        <strain evidence="2">Mar64</strain>
    </source>
</reference>
<name>A0A8F5MJ92_9VIRU</name>
<accession>A0A8F5MJ92</accession>
<dbReference type="EMBL" id="MZ089810">
    <property type="protein sequence ID" value="QXN75317.1"/>
    <property type="molecule type" value="Genomic_DNA"/>
</dbReference>
<sequence>MAYIGKVTDFLCRSICSKTNITPRCVAKAAKGACRRCFAKRATPDRRPTRPPSRCVAQGRRKAPVGGVSRSELHRTGAPRRPSIRCVAQAHMGRPPALA</sequence>
<evidence type="ECO:0000313" key="2">
    <source>
        <dbReference type="EMBL" id="QXN75317.1"/>
    </source>
</evidence>
<proteinExistence type="predicted"/>
<organism evidence="2">
    <name type="scientific">Microvirus mar64</name>
    <dbReference type="NCBI Taxonomy" id="2851201"/>
    <lineage>
        <taxon>Viruses</taxon>
        <taxon>Monodnaviria</taxon>
        <taxon>Sangervirae</taxon>
        <taxon>Phixviricota</taxon>
        <taxon>Malgrandaviricetes</taxon>
        <taxon>Petitvirales</taxon>
        <taxon>Microviridae</taxon>
    </lineage>
</organism>